<feature type="binding site" evidence="14">
    <location>
        <position position="921"/>
    </location>
    <ligand>
        <name>Zn(2+)</name>
        <dbReference type="ChEBI" id="CHEBI:29105"/>
    </ligand>
</feature>
<dbReference type="FunFam" id="3.40.50.620:FF:000042">
    <property type="entry name" value="Isoleucine--tRNA ligase"/>
    <property type="match status" value="1"/>
</dbReference>
<comment type="function">
    <text evidence="12 14">Catalyzes the attachment of isoleucine to tRNA(Ile). As IleRS can inadvertently accommodate and process structurally similar amino acids such as valine, to avoid such errors it has two additional distinct tRNA(Ile)-dependent editing activities. One activity is designated as 'pretransfer' editing and involves the hydrolysis of activated Val-AMP. The other activity is designated 'posttransfer' editing and involves deacylation of mischarged Val-tRNA(Ile).</text>
</comment>
<dbReference type="AlphaFoldDB" id="A0A4R1EY17"/>
<comment type="domain">
    <text evidence="14">IleRS has two distinct active sites: one for aminoacylation and one for editing. The misactivated valine is translocated from the active site to the editing site, which sterically excludes the correctly activated isoleucine. The single editing site contains two valyl binding pockets, one specific for each substrate (Val-AMP or Val-tRNA(Ile)).</text>
</comment>
<accession>A0A4R1EY17</accession>
<feature type="binding site" evidence="14">
    <location>
        <position position="613"/>
    </location>
    <ligand>
        <name>ATP</name>
        <dbReference type="ChEBI" id="CHEBI:30616"/>
    </ligand>
</feature>
<feature type="domain" description="Aminoacyl-tRNA synthetase class Ia" evidence="15">
    <location>
        <begin position="38"/>
        <end position="648"/>
    </location>
</feature>
<dbReference type="InterPro" id="IPR001412">
    <property type="entry name" value="aa-tRNA-synth_I_CS"/>
</dbReference>
<feature type="binding site" evidence="14">
    <location>
        <position position="918"/>
    </location>
    <ligand>
        <name>Zn(2+)</name>
        <dbReference type="ChEBI" id="CHEBI:29105"/>
    </ligand>
</feature>
<evidence type="ECO:0000256" key="11">
    <source>
        <dbReference type="ARBA" id="ARBA00023146"/>
    </source>
</evidence>
<feature type="short sequence motif" description="'KMSKS' region" evidence="14">
    <location>
        <begin position="610"/>
        <end position="614"/>
    </location>
</feature>
<dbReference type="Proteomes" id="UP000294887">
    <property type="component" value="Unassembled WGS sequence"/>
</dbReference>
<comment type="similarity">
    <text evidence="2 14">Belongs to the class-I aminoacyl-tRNA synthetase family. IleS type 1 subfamily.</text>
</comment>
<evidence type="ECO:0000256" key="1">
    <source>
        <dbReference type="ARBA" id="ARBA00004496"/>
    </source>
</evidence>
<evidence type="ECO:0000313" key="19">
    <source>
        <dbReference type="Proteomes" id="UP000294887"/>
    </source>
</evidence>
<evidence type="ECO:0000259" key="15">
    <source>
        <dbReference type="Pfam" id="PF00133"/>
    </source>
</evidence>
<dbReference type="GO" id="GO:0005829">
    <property type="term" value="C:cytosol"/>
    <property type="evidence" value="ECO:0007669"/>
    <property type="project" value="TreeGrafter"/>
</dbReference>
<dbReference type="GO" id="GO:0005524">
    <property type="term" value="F:ATP binding"/>
    <property type="evidence" value="ECO:0007669"/>
    <property type="project" value="UniProtKB-UniRule"/>
</dbReference>
<dbReference type="PANTHER" id="PTHR42765">
    <property type="entry name" value="SOLEUCYL-TRNA SYNTHETASE"/>
    <property type="match status" value="1"/>
</dbReference>
<dbReference type="SUPFAM" id="SSF47323">
    <property type="entry name" value="Anticodon-binding domain of a subclass of class I aminoacyl-tRNA synthetases"/>
    <property type="match status" value="1"/>
</dbReference>
<dbReference type="GO" id="GO:0006428">
    <property type="term" value="P:isoleucyl-tRNA aminoacylation"/>
    <property type="evidence" value="ECO:0007669"/>
    <property type="project" value="UniProtKB-UniRule"/>
</dbReference>
<dbReference type="InterPro" id="IPR009008">
    <property type="entry name" value="Val/Leu/Ile-tRNA-synth_edit"/>
</dbReference>
<evidence type="ECO:0000256" key="7">
    <source>
        <dbReference type="ARBA" id="ARBA00022741"/>
    </source>
</evidence>
<dbReference type="GO" id="GO:0008270">
    <property type="term" value="F:zinc ion binding"/>
    <property type="evidence" value="ECO:0007669"/>
    <property type="project" value="UniProtKB-UniRule"/>
</dbReference>
<evidence type="ECO:0000256" key="9">
    <source>
        <dbReference type="ARBA" id="ARBA00022840"/>
    </source>
</evidence>
<organism evidence="18 19">
    <name type="scientific">Cocleimonas flava</name>
    <dbReference type="NCBI Taxonomy" id="634765"/>
    <lineage>
        <taxon>Bacteria</taxon>
        <taxon>Pseudomonadati</taxon>
        <taxon>Pseudomonadota</taxon>
        <taxon>Gammaproteobacteria</taxon>
        <taxon>Thiotrichales</taxon>
        <taxon>Thiotrichaceae</taxon>
        <taxon>Cocleimonas</taxon>
    </lineage>
</organism>
<dbReference type="CDD" id="cd00818">
    <property type="entry name" value="IleRS_core"/>
    <property type="match status" value="1"/>
</dbReference>
<dbReference type="HAMAP" id="MF_02002">
    <property type="entry name" value="Ile_tRNA_synth_type1"/>
    <property type="match status" value="1"/>
</dbReference>
<dbReference type="Pfam" id="PF06827">
    <property type="entry name" value="zf-FPG_IleRS"/>
    <property type="match status" value="1"/>
</dbReference>
<dbReference type="EMBL" id="SMFQ01000005">
    <property type="protein sequence ID" value="TCJ82901.1"/>
    <property type="molecule type" value="Genomic_DNA"/>
</dbReference>
<dbReference type="CDD" id="cd07960">
    <property type="entry name" value="Anticodon_Ia_Ile_BEm"/>
    <property type="match status" value="1"/>
</dbReference>
<dbReference type="GO" id="GO:0002161">
    <property type="term" value="F:aminoacyl-tRNA deacylase activity"/>
    <property type="evidence" value="ECO:0007669"/>
    <property type="project" value="InterPro"/>
</dbReference>
<dbReference type="Pfam" id="PF08264">
    <property type="entry name" value="Anticodon_1"/>
    <property type="match status" value="1"/>
</dbReference>
<dbReference type="GO" id="GO:0000049">
    <property type="term" value="F:tRNA binding"/>
    <property type="evidence" value="ECO:0007669"/>
    <property type="project" value="InterPro"/>
</dbReference>
<proteinExistence type="inferred from homology"/>
<protein>
    <recommendedName>
        <fullName evidence="14">Isoleucine--tRNA ligase</fullName>
        <ecNumber evidence="14">6.1.1.5</ecNumber>
    </recommendedName>
    <alternativeName>
        <fullName evidence="14">Isoleucyl-tRNA synthetase</fullName>
        <shortName evidence="14">IleRS</shortName>
    </alternativeName>
</protein>
<keyword evidence="8 14" id="KW-0862">Zinc</keyword>
<dbReference type="InterPro" id="IPR050081">
    <property type="entry name" value="Ile-tRNA_ligase"/>
</dbReference>
<evidence type="ECO:0000256" key="13">
    <source>
        <dbReference type="ARBA" id="ARBA00048359"/>
    </source>
</evidence>
<keyword evidence="4 14" id="KW-0963">Cytoplasm</keyword>
<dbReference type="SUPFAM" id="SSF52374">
    <property type="entry name" value="Nucleotidylyl transferase"/>
    <property type="match status" value="1"/>
</dbReference>
<dbReference type="Gene3D" id="1.10.730.20">
    <property type="match status" value="1"/>
</dbReference>
<evidence type="ECO:0000256" key="8">
    <source>
        <dbReference type="ARBA" id="ARBA00022833"/>
    </source>
</evidence>
<dbReference type="GO" id="GO:0004822">
    <property type="term" value="F:isoleucine-tRNA ligase activity"/>
    <property type="evidence" value="ECO:0007669"/>
    <property type="project" value="UniProtKB-UniRule"/>
</dbReference>
<dbReference type="Gene3D" id="3.90.740.10">
    <property type="entry name" value="Valyl/Leucyl/Isoleucyl-tRNA synthetase, editing domain"/>
    <property type="match status" value="1"/>
</dbReference>
<comment type="cofactor">
    <cofactor evidence="14">
        <name>Zn(2+)</name>
        <dbReference type="ChEBI" id="CHEBI:29105"/>
    </cofactor>
    <text evidence="14">Binds 1 zinc ion per subunit.</text>
</comment>
<dbReference type="Pfam" id="PF00133">
    <property type="entry name" value="tRNA-synt_1"/>
    <property type="match status" value="1"/>
</dbReference>
<evidence type="ECO:0000256" key="10">
    <source>
        <dbReference type="ARBA" id="ARBA00022917"/>
    </source>
</evidence>
<feature type="binding site" evidence="14">
    <location>
        <position position="938"/>
    </location>
    <ligand>
        <name>Zn(2+)</name>
        <dbReference type="ChEBI" id="CHEBI:29105"/>
    </ligand>
</feature>
<keyword evidence="11 14" id="KW-0030">Aminoacyl-tRNA synthetase</keyword>
<dbReference type="PANTHER" id="PTHR42765:SF1">
    <property type="entry name" value="ISOLEUCINE--TRNA LIGASE, MITOCHONDRIAL"/>
    <property type="match status" value="1"/>
</dbReference>
<dbReference type="FunFam" id="1.10.730.20:FF:000001">
    <property type="entry name" value="Isoleucine--tRNA ligase"/>
    <property type="match status" value="1"/>
</dbReference>
<dbReference type="PRINTS" id="PR00984">
    <property type="entry name" value="TRNASYNTHILE"/>
</dbReference>
<sequence length="955" mass="107761">MSDNSNDTNNSIDYKKTLNLPKTNFPMKGNLANREPAMLKGWIESDLYSQLRKHAEGRPTYILHDGPPYANGDLHIGHAVNKILKDMILKSKTLAGFDAPYVPGWDCHGLPIEAQVEKKVGKVGQKVDATEFRKLCREYATKQIEGQKADFVRMGVLGDWDKPYLTMNFQTEADIVRSLAMIIDKGHLEKGQKPVNWCLDCGSSLAEAEVEYEDKTSDSIDVKYQAVDQAAFAEKFGAPGTTDINVVIWTTTPWTLPASMAVTLNADFEYILVATDKGNLVLEETLYEAALARYELENKGILGRCKGADLEGLILKHPFYDRELPVILGEHVTAEGGTGAVHTAAAHGADDYVVAKKYNLEIINPLGNDGHFLADTELVGGQFVYTGNKTVLEKIEENGSLLHKEKIRHSYPHCWRHKTPIIFRATPQWFISMEKQNLRQDALKGIDEVKWIPDWGKSRIYKMIEGRPDWCISRQRFWGVPITLFVHKDTQELHPNTLEIMEKVALGMEKEGIEYWHKTSSEELIGSDASDYDKTTDTLDVWFDSGTTHFSVLDRDDRLRNSPADMYLEGSDQHRGWFHSSLLTSVAMRGRPPYKNVLTHGFVTDAEGKKMSKSVGNVIYPDKVMKNLGADILRLWVSSSDYSREITVSDEILKRSADAYRRIRNTARYLLSNTNDFNPATDTVAPEDMLALDRWAMAKAHKSQAIIVDAYEKMQFHLVYQEILKFCSVEMGSLYLDITKDRQYTMPANSLARRSAQTASYHILQALVRWMYPILSFTSEEIWDSMYQDEAMQGKKPVDYVLLTQWYEELFELGSNEALTEQEWDKVFAVRVAVSKQLEQLRKDGSIGSSLNAEVTVYASGDTYAALSKLKDELRFVLITSDAKVEETAQQPENSVAAEGDNVDGVWLSVNASTLEKCVRCWHHRADVGVDPEHPELCGRCVENVAGDGEARSYA</sequence>
<dbReference type="FunFam" id="3.40.50.620:FF:000048">
    <property type="entry name" value="Isoleucine--tRNA ligase"/>
    <property type="match status" value="1"/>
</dbReference>
<dbReference type="SUPFAM" id="SSF50677">
    <property type="entry name" value="ValRS/IleRS/LeuRS editing domain"/>
    <property type="match status" value="1"/>
</dbReference>
<dbReference type="InterPro" id="IPR010663">
    <property type="entry name" value="Znf_FPG/IleRS"/>
</dbReference>
<keyword evidence="19" id="KW-1185">Reference proteome</keyword>
<evidence type="ECO:0000256" key="14">
    <source>
        <dbReference type="HAMAP-Rule" id="MF_02002"/>
    </source>
</evidence>
<gene>
    <name evidence="14" type="primary">ileS</name>
    <name evidence="18" type="ORF">EV695_3639</name>
</gene>
<evidence type="ECO:0000259" key="16">
    <source>
        <dbReference type="Pfam" id="PF06827"/>
    </source>
</evidence>
<dbReference type="EC" id="6.1.1.5" evidence="14"/>
<dbReference type="InterPro" id="IPR014729">
    <property type="entry name" value="Rossmann-like_a/b/a_fold"/>
</dbReference>
<dbReference type="NCBIfam" id="TIGR00392">
    <property type="entry name" value="ileS"/>
    <property type="match status" value="1"/>
</dbReference>
<reference evidence="18 19" key="1">
    <citation type="submission" date="2019-03" db="EMBL/GenBank/DDBJ databases">
        <title>Genomic Encyclopedia of Type Strains, Phase IV (KMG-IV): sequencing the most valuable type-strain genomes for metagenomic binning, comparative biology and taxonomic classification.</title>
        <authorList>
            <person name="Goeker M."/>
        </authorList>
    </citation>
    <scope>NUCLEOTIDE SEQUENCE [LARGE SCALE GENOMIC DNA]</scope>
    <source>
        <strain evidence="18 19">DSM 24830</strain>
    </source>
</reference>
<dbReference type="InterPro" id="IPR002301">
    <property type="entry name" value="Ile-tRNA-ligase"/>
</dbReference>
<keyword evidence="5 14" id="KW-0436">Ligase</keyword>
<dbReference type="InterPro" id="IPR023585">
    <property type="entry name" value="Ile-tRNA-ligase_type1"/>
</dbReference>
<keyword evidence="10 14" id="KW-0648">Protein biosynthesis</keyword>
<evidence type="ECO:0000256" key="12">
    <source>
        <dbReference type="ARBA" id="ARBA00025217"/>
    </source>
</evidence>
<feature type="binding site" evidence="14">
    <location>
        <position position="941"/>
    </location>
    <ligand>
        <name>Zn(2+)</name>
        <dbReference type="ChEBI" id="CHEBI:29105"/>
    </ligand>
</feature>
<evidence type="ECO:0000313" key="18">
    <source>
        <dbReference type="EMBL" id="TCJ82901.1"/>
    </source>
</evidence>
<comment type="subcellular location">
    <subcellularLocation>
        <location evidence="1 14">Cytoplasm</location>
    </subcellularLocation>
</comment>
<name>A0A4R1EY17_9GAMM</name>
<dbReference type="InterPro" id="IPR009080">
    <property type="entry name" value="tRNAsynth_Ia_anticodon-bd"/>
</dbReference>
<comment type="catalytic activity">
    <reaction evidence="13 14">
        <text>tRNA(Ile) + L-isoleucine + ATP = L-isoleucyl-tRNA(Ile) + AMP + diphosphate</text>
        <dbReference type="Rhea" id="RHEA:11060"/>
        <dbReference type="Rhea" id="RHEA-COMP:9666"/>
        <dbReference type="Rhea" id="RHEA-COMP:9695"/>
        <dbReference type="ChEBI" id="CHEBI:30616"/>
        <dbReference type="ChEBI" id="CHEBI:33019"/>
        <dbReference type="ChEBI" id="CHEBI:58045"/>
        <dbReference type="ChEBI" id="CHEBI:78442"/>
        <dbReference type="ChEBI" id="CHEBI:78528"/>
        <dbReference type="ChEBI" id="CHEBI:456215"/>
        <dbReference type="EC" id="6.1.1.5"/>
    </reaction>
</comment>
<evidence type="ECO:0000256" key="5">
    <source>
        <dbReference type="ARBA" id="ARBA00022598"/>
    </source>
</evidence>
<dbReference type="InterPro" id="IPR002300">
    <property type="entry name" value="aa-tRNA-synth_Ia"/>
</dbReference>
<evidence type="ECO:0000256" key="6">
    <source>
        <dbReference type="ARBA" id="ARBA00022723"/>
    </source>
</evidence>
<evidence type="ECO:0000259" key="17">
    <source>
        <dbReference type="Pfam" id="PF08264"/>
    </source>
</evidence>
<feature type="short sequence motif" description="'HIGH' region" evidence="14">
    <location>
        <begin position="68"/>
        <end position="78"/>
    </location>
</feature>
<feature type="binding site" evidence="14">
    <location>
        <position position="569"/>
    </location>
    <ligand>
        <name>L-isoleucyl-5'-AMP</name>
        <dbReference type="ChEBI" id="CHEBI:178002"/>
    </ligand>
</feature>
<comment type="caution">
    <text evidence="18">The sequence shown here is derived from an EMBL/GenBank/DDBJ whole genome shotgun (WGS) entry which is preliminary data.</text>
</comment>
<evidence type="ECO:0000256" key="2">
    <source>
        <dbReference type="ARBA" id="ARBA00006887"/>
    </source>
</evidence>
<dbReference type="OrthoDB" id="9810365at2"/>
<evidence type="ECO:0000256" key="4">
    <source>
        <dbReference type="ARBA" id="ARBA00022490"/>
    </source>
</evidence>
<keyword evidence="9 14" id="KW-0067">ATP-binding</keyword>
<dbReference type="PROSITE" id="PS00178">
    <property type="entry name" value="AA_TRNA_LIGASE_I"/>
    <property type="match status" value="1"/>
</dbReference>
<comment type="subunit">
    <text evidence="3 14">Monomer.</text>
</comment>
<evidence type="ECO:0000256" key="3">
    <source>
        <dbReference type="ARBA" id="ARBA00011245"/>
    </source>
</evidence>
<feature type="domain" description="Zinc finger FPG/IleRS-type" evidence="16">
    <location>
        <begin position="916"/>
        <end position="943"/>
    </location>
</feature>
<keyword evidence="6 14" id="KW-0479">Metal-binding</keyword>
<dbReference type="InterPro" id="IPR013155">
    <property type="entry name" value="M/V/L/I-tRNA-synth_anticd-bd"/>
</dbReference>
<dbReference type="InterPro" id="IPR033708">
    <property type="entry name" value="Anticodon_Ile_BEm"/>
</dbReference>
<keyword evidence="7 14" id="KW-0547">Nucleotide-binding</keyword>
<dbReference type="Gene3D" id="3.40.50.620">
    <property type="entry name" value="HUPs"/>
    <property type="match status" value="2"/>
</dbReference>
<feature type="domain" description="Methionyl/Valyl/Leucyl/Isoleucyl-tRNA synthetase anticodon-binding" evidence="17">
    <location>
        <begin position="693"/>
        <end position="856"/>
    </location>
</feature>